<keyword evidence="3" id="KW-1185">Reference proteome</keyword>
<comment type="caution">
    <text evidence="2">The sequence shown here is derived from an EMBL/GenBank/DDBJ whole genome shotgun (WGS) entry which is preliminary data.</text>
</comment>
<dbReference type="OrthoDB" id="10072024at2759"/>
<evidence type="ECO:0000313" key="2">
    <source>
        <dbReference type="EMBL" id="GFZ01745.1"/>
    </source>
</evidence>
<dbReference type="InterPro" id="IPR038945">
    <property type="entry name" value="MBD13-like"/>
</dbReference>
<proteinExistence type="predicted"/>
<gene>
    <name evidence="2" type="ORF">Acr_15g0003540</name>
</gene>
<sequence>MLLCAKGLGECTESRERSAEGESGDPCLEFAFKTLTGAIPIEDNIAIQGYFQQQDDTSNPQTDGCLSLPEIGLPNFFQSNISSDFATVGKSVSVLKLPENETKVSDRGGEKKEQKREKEAVEDVGRLLSMVKNGGTNELSHELIFSALRPIN</sequence>
<protein>
    <submittedName>
        <fullName evidence="2">Uncharacterized protein</fullName>
    </submittedName>
</protein>
<dbReference type="PANTHER" id="PTHR34067:SF20">
    <property type="entry name" value="OS08G0206700 PROTEIN"/>
    <property type="match status" value="1"/>
</dbReference>
<dbReference type="EMBL" id="BJWL01000015">
    <property type="protein sequence ID" value="GFZ01745.1"/>
    <property type="molecule type" value="Genomic_DNA"/>
</dbReference>
<dbReference type="PANTHER" id="PTHR34067">
    <property type="entry name" value="OS04G0193200 PROTEIN"/>
    <property type="match status" value="1"/>
</dbReference>
<dbReference type="Proteomes" id="UP000585474">
    <property type="component" value="Unassembled WGS sequence"/>
</dbReference>
<reference evidence="2 3" key="1">
    <citation type="submission" date="2019-07" db="EMBL/GenBank/DDBJ databases">
        <title>De Novo Assembly of kiwifruit Actinidia rufa.</title>
        <authorList>
            <person name="Sugita-Konishi S."/>
            <person name="Sato K."/>
            <person name="Mori E."/>
            <person name="Abe Y."/>
            <person name="Kisaki G."/>
            <person name="Hamano K."/>
            <person name="Suezawa K."/>
            <person name="Otani M."/>
            <person name="Fukuda T."/>
            <person name="Manabe T."/>
            <person name="Gomi K."/>
            <person name="Tabuchi M."/>
            <person name="Akimitsu K."/>
            <person name="Kataoka I."/>
        </authorList>
    </citation>
    <scope>NUCLEOTIDE SEQUENCE [LARGE SCALE GENOMIC DNA]</scope>
    <source>
        <strain evidence="3">cv. Fuchu</strain>
    </source>
</reference>
<accession>A0A7J0FSS9</accession>
<evidence type="ECO:0000313" key="3">
    <source>
        <dbReference type="Proteomes" id="UP000585474"/>
    </source>
</evidence>
<name>A0A7J0FSS9_9ERIC</name>
<dbReference type="AlphaFoldDB" id="A0A7J0FSS9"/>
<organism evidence="2 3">
    <name type="scientific">Actinidia rufa</name>
    <dbReference type="NCBI Taxonomy" id="165716"/>
    <lineage>
        <taxon>Eukaryota</taxon>
        <taxon>Viridiplantae</taxon>
        <taxon>Streptophyta</taxon>
        <taxon>Embryophyta</taxon>
        <taxon>Tracheophyta</taxon>
        <taxon>Spermatophyta</taxon>
        <taxon>Magnoliopsida</taxon>
        <taxon>eudicotyledons</taxon>
        <taxon>Gunneridae</taxon>
        <taxon>Pentapetalae</taxon>
        <taxon>asterids</taxon>
        <taxon>Ericales</taxon>
        <taxon>Actinidiaceae</taxon>
        <taxon>Actinidia</taxon>
    </lineage>
</organism>
<evidence type="ECO:0000256" key="1">
    <source>
        <dbReference type="SAM" id="MobiDB-lite"/>
    </source>
</evidence>
<feature type="region of interest" description="Disordered" evidence="1">
    <location>
        <begin position="100"/>
        <end position="119"/>
    </location>
</feature>